<accession>A0A8X6QIE0</accession>
<feature type="transmembrane region" description="Helical" evidence="1">
    <location>
        <begin position="114"/>
        <end position="135"/>
    </location>
</feature>
<dbReference type="InterPro" id="IPR051856">
    <property type="entry name" value="CSR-E3_Ligase_Protein"/>
</dbReference>
<feature type="transmembrane region" description="Helical" evidence="1">
    <location>
        <begin position="141"/>
        <end position="159"/>
    </location>
</feature>
<dbReference type="OrthoDB" id="6434847at2759"/>
<protein>
    <submittedName>
        <fullName evidence="2">DC-STAMP domain-containing protein 2</fullName>
    </submittedName>
</protein>
<dbReference type="AlphaFoldDB" id="A0A8X6QIE0"/>
<dbReference type="Proteomes" id="UP000887013">
    <property type="component" value="Unassembled WGS sequence"/>
</dbReference>
<organism evidence="2 3">
    <name type="scientific">Nephila pilipes</name>
    <name type="common">Giant wood spider</name>
    <name type="synonym">Nephila maculata</name>
    <dbReference type="NCBI Taxonomy" id="299642"/>
    <lineage>
        <taxon>Eukaryota</taxon>
        <taxon>Metazoa</taxon>
        <taxon>Ecdysozoa</taxon>
        <taxon>Arthropoda</taxon>
        <taxon>Chelicerata</taxon>
        <taxon>Arachnida</taxon>
        <taxon>Araneae</taxon>
        <taxon>Araneomorphae</taxon>
        <taxon>Entelegynae</taxon>
        <taxon>Araneoidea</taxon>
        <taxon>Nephilidae</taxon>
        <taxon>Nephila</taxon>
    </lineage>
</organism>
<evidence type="ECO:0000256" key="1">
    <source>
        <dbReference type="SAM" id="Phobius"/>
    </source>
</evidence>
<keyword evidence="1" id="KW-1133">Transmembrane helix</keyword>
<dbReference type="PANTHER" id="PTHR21041">
    <property type="entry name" value="DENDRITIC CELL-SPECIFIC TRANSMEMBRANE PROTEIN"/>
    <property type="match status" value="1"/>
</dbReference>
<proteinExistence type="predicted"/>
<name>A0A8X6QIE0_NEPPI</name>
<dbReference type="PANTHER" id="PTHR21041:SF9">
    <property type="entry name" value="DENDRITIC CELL-SPECIFIC TRANSMEMBRANE PROTEIN-LIKE DOMAIN-CONTAINING PROTEIN"/>
    <property type="match status" value="1"/>
</dbReference>
<reference evidence="2" key="1">
    <citation type="submission" date="2020-08" db="EMBL/GenBank/DDBJ databases">
        <title>Multicomponent nature underlies the extraordinary mechanical properties of spider dragline silk.</title>
        <authorList>
            <person name="Kono N."/>
            <person name="Nakamura H."/>
            <person name="Mori M."/>
            <person name="Yoshida Y."/>
            <person name="Ohtoshi R."/>
            <person name="Malay A.D."/>
            <person name="Moran D.A.P."/>
            <person name="Tomita M."/>
            <person name="Numata K."/>
            <person name="Arakawa K."/>
        </authorList>
    </citation>
    <scope>NUCLEOTIDE SEQUENCE</scope>
</reference>
<dbReference type="EMBL" id="BMAW01129033">
    <property type="protein sequence ID" value="GFU28540.1"/>
    <property type="molecule type" value="Genomic_DNA"/>
</dbReference>
<evidence type="ECO:0000313" key="2">
    <source>
        <dbReference type="EMBL" id="GFU28540.1"/>
    </source>
</evidence>
<dbReference type="Pfam" id="PF26039">
    <property type="entry name" value="Dcst2"/>
    <property type="match status" value="1"/>
</dbReference>
<keyword evidence="3" id="KW-1185">Reference proteome</keyword>
<evidence type="ECO:0000313" key="3">
    <source>
        <dbReference type="Proteomes" id="UP000887013"/>
    </source>
</evidence>
<comment type="caution">
    <text evidence="2">The sequence shown here is derived from an EMBL/GenBank/DDBJ whole genome shotgun (WGS) entry which is preliminary data.</text>
</comment>
<feature type="transmembrane region" description="Helical" evidence="1">
    <location>
        <begin position="166"/>
        <end position="191"/>
    </location>
</feature>
<feature type="transmembrane region" description="Helical" evidence="1">
    <location>
        <begin position="6"/>
        <end position="24"/>
    </location>
</feature>
<sequence length="396" mass="45558">MHDNLRLSSIVSAMVNLKIILRAYRLKRATKRLRRAKENALRIHHGKRPRYPWYEECWRCIVGCLKNYCCKAFCPCCLHPKMIKKDEEDAIYSKSFWRRPCLEGTFENYTVKSFLGFLLGLFLTTGIFFFLLYQLNCNPKITTLICCILGVILTNGLAFKPEFRCIVLLALPSMFSSRGRTVLMAYTYILVMSGPFKNALRNANVLVNSLNCGQEIVIKQTKAILKSIFAPLIAIIDIMRDILKALKEFARMMKEAFIAIRDLFLEIINAIKTVFQWLQSIVSVCSSKYGSPYERCNKAFDDAISDCKVKMGVFKFLCEIVTAIKYRDLGEIKKKIQSQTNPSILRIVCIVWGSDVCLQINYSDGMVPTISMNKGHVPVYLDRKDTRVTSENYRRL</sequence>
<keyword evidence="1" id="KW-0472">Membrane</keyword>
<gene>
    <name evidence="2" type="primary">DCST2_0</name>
    <name evidence="2" type="ORF">NPIL_140101</name>
</gene>
<keyword evidence="1" id="KW-0812">Transmembrane</keyword>